<feature type="region of interest" description="Disordered" evidence="4">
    <location>
        <begin position="224"/>
        <end position="243"/>
    </location>
</feature>
<feature type="compositionally biased region" description="Basic and acidic residues" evidence="4">
    <location>
        <begin position="126"/>
        <end position="141"/>
    </location>
</feature>
<feature type="domain" description="SAM" evidence="5">
    <location>
        <begin position="1"/>
        <end position="72"/>
    </location>
</feature>
<comment type="subcellular location">
    <subcellularLocation>
        <location evidence="3">Peroxisome membrane</location>
    </subcellularLocation>
</comment>
<dbReference type="CDD" id="cd09531">
    <property type="entry name" value="SAM_CS047"/>
    <property type="match status" value="1"/>
</dbReference>
<evidence type="ECO:0000259" key="5">
    <source>
        <dbReference type="PROSITE" id="PS50105"/>
    </source>
</evidence>
<keyword evidence="1" id="KW-0472">Membrane</keyword>
<protein>
    <recommendedName>
        <fullName evidence="5">SAM domain-containing protein</fullName>
    </recommendedName>
</protein>
<dbReference type="SUPFAM" id="SSF47769">
    <property type="entry name" value="SAM/Pointed domain"/>
    <property type="match status" value="1"/>
</dbReference>
<dbReference type="GO" id="GO:0005778">
    <property type="term" value="C:peroxisomal membrane"/>
    <property type="evidence" value="ECO:0007669"/>
    <property type="project" value="UniProtKB-SubCell"/>
</dbReference>
<dbReference type="InterPro" id="IPR039161">
    <property type="entry name" value="C19orf47-like"/>
</dbReference>
<evidence type="ECO:0000256" key="1">
    <source>
        <dbReference type="ARBA" id="ARBA00023136"/>
    </source>
</evidence>
<dbReference type="GO" id="GO:0016559">
    <property type="term" value="P:peroxisome fission"/>
    <property type="evidence" value="ECO:0007669"/>
    <property type="project" value="InterPro"/>
</dbReference>
<dbReference type="GO" id="GO:0005634">
    <property type="term" value="C:nucleus"/>
    <property type="evidence" value="ECO:0007669"/>
    <property type="project" value="TreeGrafter"/>
</dbReference>
<feature type="compositionally biased region" description="Polar residues" evidence="4">
    <location>
        <begin position="190"/>
        <end position="208"/>
    </location>
</feature>
<feature type="region of interest" description="Disordered" evidence="4">
    <location>
        <begin position="120"/>
        <end position="208"/>
    </location>
</feature>
<dbReference type="Pfam" id="PF05648">
    <property type="entry name" value="PEX11"/>
    <property type="match status" value="1"/>
</dbReference>
<feature type="compositionally biased region" description="Low complexity" evidence="4">
    <location>
        <begin position="233"/>
        <end position="243"/>
    </location>
</feature>
<dbReference type="InterPro" id="IPR040772">
    <property type="entry name" value="C19orf47_SAM"/>
</dbReference>
<reference evidence="6" key="2">
    <citation type="submission" date="2020-05" db="UniProtKB">
        <authorList>
            <consortium name="EnsemblMetazoa"/>
        </authorList>
    </citation>
    <scope>IDENTIFICATION</scope>
    <source>
        <strain evidence="6">maculatus3</strain>
    </source>
</reference>
<sequence length="631" mass="68413">MPTPTAATWVKFFTNANIPSPAAATYAHVFVENRIQMDMLMDLNKEYLREMGITTMGDIIAILRHAKKVHEQSARDRVLSVPDGADVVLPVATISATRSTSSVSNGKKPEKGGVMRTVSSAITAKSEPKPRRVLPEHEGKYKITLPSGNTPRSREILEKKAQETKQTSSVVSVSASPKVGTKRGSIFDRLNSSDSEPPSKVSPKQQTVQLISSSISSSIFSRLGDRQANDNGSTSSSTVRSTTSSILKTANITNGTSSVLAKIPPVQQKVILVKKMPAKAALPTSSDDEEMRDYAAFGGSGIKSVSFSEEDEVLEIAPRKPHKPATAGAAGGRLKFNEQEISVKQRLGSGGRMGGHSAASGARVSSSFHGTKKVVHMKPQPKVSPVRSGLKSDSLGGARSNQPIKARLSLGSQTAASTKPIVKRMERFSLDSKITKVRRGAPAVSSNGTVFDRLGYNLLRFGKGFEVLFSAAGSAAQFNQTAAGLKSNGLYDHFFITLGKFASGLFLLADHVVWLSRAGISKGINTTKWVDRSNRFWLISILFNLCRDVQELYRQFVYYSRSNVRNLRRTMYAFYRENKPLLVDTIKNACDVFIPLNALGIVPVSNKTIGMVGAVSSIMGLLPLLYPRLKF</sequence>
<dbReference type="PROSITE" id="PS50105">
    <property type="entry name" value="SAM_DOMAIN"/>
    <property type="match status" value="1"/>
</dbReference>
<keyword evidence="2" id="KW-0576">Peroxisome</keyword>
<dbReference type="AlphaFoldDB" id="A0A182SK26"/>
<name>A0A182SK26_9DIPT</name>
<dbReference type="PANTHER" id="PTHR21359:SF1">
    <property type="entry name" value="DUF5577 DOMAIN-CONTAINING PROTEIN"/>
    <property type="match status" value="1"/>
</dbReference>
<dbReference type="Gene3D" id="1.10.150.50">
    <property type="entry name" value="Transcription Factor, Ets-1"/>
    <property type="match status" value="1"/>
</dbReference>
<dbReference type="InterPro" id="IPR013761">
    <property type="entry name" value="SAM/pointed_sf"/>
</dbReference>
<reference evidence="7" key="1">
    <citation type="submission" date="2013-09" db="EMBL/GenBank/DDBJ databases">
        <title>The Genome Sequence of Anopheles maculatus species B.</title>
        <authorList>
            <consortium name="The Broad Institute Genomics Platform"/>
            <person name="Neafsey D.E."/>
            <person name="Besansky N."/>
            <person name="Howell P."/>
            <person name="Walton C."/>
            <person name="Young S.K."/>
            <person name="Zeng Q."/>
            <person name="Gargeya S."/>
            <person name="Fitzgerald M."/>
            <person name="Haas B."/>
            <person name="Abouelleil A."/>
            <person name="Allen A.W."/>
            <person name="Alvarado L."/>
            <person name="Arachchi H.M."/>
            <person name="Berlin A.M."/>
            <person name="Chapman S.B."/>
            <person name="Gainer-Dewar J."/>
            <person name="Goldberg J."/>
            <person name="Griggs A."/>
            <person name="Gujja S."/>
            <person name="Hansen M."/>
            <person name="Howarth C."/>
            <person name="Imamovic A."/>
            <person name="Ireland A."/>
            <person name="Larimer J."/>
            <person name="McCowan C."/>
            <person name="Murphy C."/>
            <person name="Pearson M."/>
            <person name="Poon T.W."/>
            <person name="Priest M."/>
            <person name="Roberts A."/>
            <person name="Saif S."/>
            <person name="Shea T."/>
            <person name="Sisk P."/>
            <person name="Sykes S."/>
            <person name="Wortman J."/>
            <person name="Nusbaum C."/>
            <person name="Birren B."/>
        </authorList>
    </citation>
    <scope>NUCLEOTIDE SEQUENCE [LARGE SCALE GENOMIC DNA]</scope>
    <source>
        <strain evidence="7">maculatus3</strain>
    </source>
</reference>
<dbReference type="VEuPathDB" id="VectorBase:AMAM008331"/>
<accession>A0A182SK26</accession>
<feature type="region of interest" description="Disordered" evidence="4">
    <location>
        <begin position="375"/>
        <end position="406"/>
    </location>
</feature>
<dbReference type="EnsemblMetazoa" id="AMAM008331-RA">
    <property type="protein sequence ID" value="AMAM008331-PA"/>
    <property type="gene ID" value="AMAM008331"/>
</dbReference>
<proteinExistence type="predicted"/>
<evidence type="ECO:0000256" key="2">
    <source>
        <dbReference type="ARBA" id="ARBA00023140"/>
    </source>
</evidence>
<dbReference type="PANTHER" id="PTHR21359">
    <property type="entry name" value="DUF5577 DOMAIN-CONTAINING PROTEIN"/>
    <property type="match status" value="1"/>
</dbReference>
<dbReference type="InterPro" id="IPR001660">
    <property type="entry name" value="SAM"/>
</dbReference>
<dbReference type="Proteomes" id="UP000075901">
    <property type="component" value="Unassembled WGS sequence"/>
</dbReference>
<dbReference type="Pfam" id="PF18017">
    <property type="entry name" value="SAM_4"/>
    <property type="match status" value="1"/>
</dbReference>
<evidence type="ECO:0000256" key="4">
    <source>
        <dbReference type="SAM" id="MobiDB-lite"/>
    </source>
</evidence>
<feature type="compositionally biased region" description="Basic and acidic residues" evidence="4">
    <location>
        <begin position="152"/>
        <end position="163"/>
    </location>
</feature>
<evidence type="ECO:0000313" key="6">
    <source>
        <dbReference type="EnsemblMetazoa" id="AMAM008331-PA"/>
    </source>
</evidence>
<keyword evidence="7" id="KW-1185">Reference proteome</keyword>
<evidence type="ECO:0000256" key="3">
    <source>
        <dbReference type="ARBA" id="ARBA00046271"/>
    </source>
</evidence>
<evidence type="ECO:0000313" key="7">
    <source>
        <dbReference type="Proteomes" id="UP000075901"/>
    </source>
</evidence>
<dbReference type="InterPro" id="IPR008733">
    <property type="entry name" value="PEX11"/>
</dbReference>
<organism evidence="6 7">
    <name type="scientific">Anopheles maculatus</name>
    <dbReference type="NCBI Taxonomy" id="74869"/>
    <lineage>
        <taxon>Eukaryota</taxon>
        <taxon>Metazoa</taxon>
        <taxon>Ecdysozoa</taxon>
        <taxon>Arthropoda</taxon>
        <taxon>Hexapoda</taxon>
        <taxon>Insecta</taxon>
        <taxon>Pterygota</taxon>
        <taxon>Neoptera</taxon>
        <taxon>Endopterygota</taxon>
        <taxon>Diptera</taxon>
        <taxon>Nematocera</taxon>
        <taxon>Culicoidea</taxon>
        <taxon>Culicidae</taxon>
        <taxon>Anophelinae</taxon>
        <taxon>Anopheles</taxon>
        <taxon>Anopheles maculatus group</taxon>
    </lineage>
</organism>